<evidence type="ECO:0000256" key="5">
    <source>
        <dbReference type="ARBA" id="ARBA00023163"/>
    </source>
</evidence>
<keyword evidence="1 6" id="KW-0597">Phosphoprotein</keyword>
<dbReference type="GO" id="GO:0000156">
    <property type="term" value="F:phosphorelay response regulator activity"/>
    <property type="evidence" value="ECO:0007669"/>
    <property type="project" value="TreeGrafter"/>
</dbReference>
<dbReference type="GO" id="GO:0032993">
    <property type="term" value="C:protein-DNA complex"/>
    <property type="evidence" value="ECO:0007669"/>
    <property type="project" value="TreeGrafter"/>
</dbReference>
<dbReference type="RefSeq" id="WP_269330800.1">
    <property type="nucleotide sequence ID" value="NZ_JAMZFT010000001.1"/>
</dbReference>
<keyword evidence="5" id="KW-0804">Transcription</keyword>
<keyword evidence="3" id="KW-0805">Transcription regulation</keyword>
<dbReference type="Pfam" id="PF00072">
    <property type="entry name" value="Response_reg"/>
    <property type="match status" value="1"/>
</dbReference>
<evidence type="ECO:0000256" key="6">
    <source>
        <dbReference type="PROSITE-ProRule" id="PRU00169"/>
    </source>
</evidence>
<feature type="domain" description="Response regulatory" evidence="7">
    <location>
        <begin position="3"/>
        <end position="117"/>
    </location>
</feature>
<dbReference type="GO" id="GO:0000976">
    <property type="term" value="F:transcription cis-regulatory region binding"/>
    <property type="evidence" value="ECO:0007669"/>
    <property type="project" value="TreeGrafter"/>
</dbReference>
<keyword evidence="9" id="KW-1185">Reference proteome</keyword>
<dbReference type="AlphaFoldDB" id="A0A9J6PFE5"/>
<dbReference type="GO" id="GO:0006355">
    <property type="term" value="P:regulation of DNA-templated transcription"/>
    <property type="evidence" value="ECO:0007669"/>
    <property type="project" value="TreeGrafter"/>
</dbReference>
<evidence type="ECO:0000313" key="9">
    <source>
        <dbReference type="Proteomes" id="UP001055804"/>
    </source>
</evidence>
<accession>A0A9J6PFE5</accession>
<proteinExistence type="predicted"/>
<evidence type="ECO:0000256" key="1">
    <source>
        <dbReference type="ARBA" id="ARBA00022553"/>
    </source>
</evidence>
<dbReference type="SUPFAM" id="SSF52172">
    <property type="entry name" value="CheY-like"/>
    <property type="match status" value="1"/>
</dbReference>
<protein>
    <submittedName>
        <fullName evidence="8">Response regulator</fullName>
    </submittedName>
</protein>
<dbReference type="PANTHER" id="PTHR48111:SF1">
    <property type="entry name" value="TWO-COMPONENT RESPONSE REGULATOR ORR33"/>
    <property type="match status" value="1"/>
</dbReference>
<organism evidence="8 9">
    <name type="scientific">Futiania mangrovi</name>
    <dbReference type="NCBI Taxonomy" id="2959716"/>
    <lineage>
        <taxon>Bacteria</taxon>
        <taxon>Pseudomonadati</taxon>
        <taxon>Pseudomonadota</taxon>
        <taxon>Alphaproteobacteria</taxon>
        <taxon>Futianiales</taxon>
        <taxon>Futianiaceae</taxon>
        <taxon>Futiania</taxon>
    </lineage>
</organism>
<dbReference type="Gene3D" id="3.40.50.2300">
    <property type="match status" value="1"/>
</dbReference>
<keyword evidence="4" id="KW-0238">DNA-binding</keyword>
<dbReference type="Proteomes" id="UP001055804">
    <property type="component" value="Unassembled WGS sequence"/>
</dbReference>
<dbReference type="SMART" id="SM00448">
    <property type="entry name" value="REC"/>
    <property type="match status" value="1"/>
</dbReference>
<keyword evidence="2" id="KW-0902">Two-component regulatory system</keyword>
<evidence type="ECO:0000256" key="3">
    <source>
        <dbReference type="ARBA" id="ARBA00023015"/>
    </source>
</evidence>
<dbReference type="EMBL" id="JAMZFT010000001">
    <property type="protein sequence ID" value="MCP1334834.1"/>
    <property type="molecule type" value="Genomic_DNA"/>
</dbReference>
<reference evidence="8" key="1">
    <citation type="submission" date="2022-06" db="EMBL/GenBank/DDBJ databases">
        <title>Isolation and Genomics of Futiania mangrovii gen. nov., sp. nov., a Rare and Metabolically-versatile member in the Class Alphaproteobacteria.</title>
        <authorList>
            <person name="Liu L."/>
            <person name="Huang W.-C."/>
            <person name="Pan J."/>
            <person name="Li J."/>
            <person name="Huang Y."/>
            <person name="Du H."/>
            <person name="Liu Y."/>
            <person name="Li M."/>
        </authorList>
    </citation>
    <scope>NUCLEOTIDE SEQUENCE</scope>
    <source>
        <strain evidence="8">FT118</strain>
    </source>
</reference>
<name>A0A9J6PFE5_9PROT</name>
<dbReference type="GO" id="GO:0005829">
    <property type="term" value="C:cytosol"/>
    <property type="evidence" value="ECO:0007669"/>
    <property type="project" value="TreeGrafter"/>
</dbReference>
<evidence type="ECO:0000256" key="2">
    <source>
        <dbReference type="ARBA" id="ARBA00023012"/>
    </source>
</evidence>
<sequence length="119" mass="12667">MATILLAEDDDAMRLFLYRALKRAGHSVTAVGDGSTALRHVKTRPYDLLLSDVVMPGLDGVELARRAADLRPAMKIMFITGFAAVALNPANGAPVDAPVVSKPFHLKDLVTTIEGLLAA</sequence>
<feature type="modified residue" description="4-aspartylphosphate" evidence="6">
    <location>
        <position position="52"/>
    </location>
</feature>
<evidence type="ECO:0000313" key="8">
    <source>
        <dbReference type="EMBL" id="MCP1334834.1"/>
    </source>
</evidence>
<dbReference type="InterPro" id="IPR001789">
    <property type="entry name" value="Sig_transdc_resp-reg_receiver"/>
</dbReference>
<dbReference type="InterPro" id="IPR011006">
    <property type="entry name" value="CheY-like_superfamily"/>
</dbReference>
<gene>
    <name evidence="8" type="ORF">NJQ99_00245</name>
</gene>
<comment type="caution">
    <text evidence="8">The sequence shown here is derived from an EMBL/GenBank/DDBJ whole genome shotgun (WGS) entry which is preliminary data.</text>
</comment>
<evidence type="ECO:0000256" key="4">
    <source>
        <dbReference type="ARBA" id="ARBA00023125"/>
    </source>
</evidence>
<dbReference type="InterPro" id="IPR039420">
    <property type="entry name" value="WalR-like"/>
</dbReference>
<evidence type="ECO:0000259" key="7">
    <source>
        <dbReference type="PROSITE" id="PS50110"/>
    </source>
</evidence>
<dbReference type="PANTHER" id="PTHR48111">
    <property type="entry name" value="REGULATOR OF RPOS"/>
    <property type="match status" value="1"/>
</dbReference>
<dbReference type="PROSITE" id="PS50110">
    <property type="entry name" value="RESPONSE_REGULATORY"/>
    <property type="match status" value="1"/>
</dbReference>